<dbReference type="SUPFAM" id="SSF47336">
    <property type="entry name" value="ACP-like"/>
    <property type="match status" value="1"/>
</dbReference>
<evidence type="ECO:0000256" key="4">
    <source>
        <dbReference type="SAM" id="MobiDB-lite"/>
    </source>
</evidence>
<dbReference type="SUPFAM" id="SSF56801">
    <property type="entry name" value="Acetyl-CoA synthetase-like"/>
    <property type="match status" value="1"/>
</dbReference>
<dbReference type="PANTHER" id="PTHR45527">
    <property type="entry name" value="NONRIBOSOMAL PEPTIDE SYNTHETASE"/>
    <property type="match status" value="1"/>
</dbReference>
<gene>
    <name evidence="6" type="ORF">DCS_06226</name>
</gene>
<dbReference type="GO" id="GO:0005737">
    <property type="term" value="C:cytoplasm"/>
    <property type="evidence" value="ECO:0007669"/>
    <property type="project" value="TreeGrafter"/>
</dbReference>
<dbReference type="Gene3D" id="3.30.559.10">
    <property type="entry name" value="Chloramphenicol acetyltransferase-like domain"/>
    <property type="match status" value="1"/>
</dbReference>
<feature type="domain" description="Carrier" evidence="5">
    <location>
        <begin position="854"/>
        <end position="930"/>
    </location>
</feature>
<keyword evidence="2" id="KW-0597">Phosphoprotein</keyword>
<dbReference type="GeneID" id="63718869"/>
<dbReference type="SUPFAM" id="SSF52777">
    <property type="entry name" value="CoA-dependent acyltransferases"/>
    <property type="match status" value="3"/>
</dbReference>
<feature type="compositionally biased region" description="Low complexity" evidence="4">
    <location>
        <begin position="15"/>
        <end position="24"/>
    </location>
</feature>
<organism evidence="6 7">
    <name type="scientific">Drechmeria coniospora</name>
    <name type="common">Nematophagous fungus</name>
    <name type="synonym">Meria coniospora</name>
    <dbReference type="NCBI Taxonomy" id="98403"/>
    <lineage>
        <taxon>Eukaryota</taxon>
        <taxon>Fungi</taxon>
        <taxon>Dikarya</taxon>
        <taxon>Ascomycota</taxon>
        <taxon>Pezizomycotina</taxon>
        <taxon>Sordariomycetes</taxon>
        <taxon>Hypocreomycetidae</taxon>
        <taxon>Hypocreales</taxon>
        <taxon>Ophiocordycipitaceae</taxon>
        <taxon>Drechmeria</taxon>
    </lineage>
</organism>
<dbReference type="Pfam" id="PF00501">
    <property type="entry name" value="AMP-binding"/>
    <property type="match status" value="1"/>
</dbReference>
<dbReference type="GO" id="GO:0044550">
    <property type="term" value="P:secondary metabolite biosynthetic process"/>
    <property type="evidence" value="ECO:0007669"/>
    <property type="project" value="TreeGrafter"/>
</dbReference>
<dbReference type="Gene3D" id="3.40.50.12780">
    <property type="entry name" value="N-terminal domain of ligase-like"/>
    <property type="match status" value="1"/>
</dbReference>
<feature type="region of interest" description="Disordered" evidence="4">
    <location>
        <begin position="15"/>
        <end position="38"/>
    </location>
</feature>
<dbReference type="STRING" id="98403.A0A151GAZ1"/>
<dbReference type="InterPro" id="IPR009081">
    <property type="entry name" value="PP-bd_ACP"/>
</dbReference>
<sequence>MSQLRALYAGLGPSRVSRSLPSRSNAGRSSVETSPSLQKWRRKLSGAKPCIFPRLALHPAARRETQGFDLDINTERFSQFCTSHQFEPSTVIRIAWALVLRTFVGTDMVTFGFQLSGRAQPLLPDASQAVGSFAAFLPFLADFSKTKSLLEHLQDADEMTREDDDGDLPTMTEIEHELCSHGEPLFNTCVSFHDATKTIQESFDKHRNVDIDAWKPSIVSSSQVANCKVSVSVTLLDNRIHADIGYQHLAPDQAHNIFNSFERALQVILCMPSQFVSQIDMFTDRDYQQTTTPDWDPNQTDTKVSACINDLIVHQARQQPYATAVSAWDGDFSYQQVEAFATKLATYLVNLGVGPGELVPLVLEKSRWAPVMMLGVLQAGGCFVGLDSQDPAMVEATIKQLDPSLVLVAESAWTHVSHVTRNCILVYEGFLDSLPPQLAVMVEKPIPEQAAVAFLPAAQKKPKGVFFTHQALCSIMSMQGPALRIGNRSRVLQLSAYNVDIALVEILGTLLHGGCVCIPSAQEKMNDLEGVIARMDVTWTYMTPVLARKVDPSMVPNLKTICFRTRSLDDETFTPWLHNREVLLAYGSPDVCPMALSVLKITAPDETSIIAPPLMGRFLILNPDDPKKMVPVGAAGELAIDSPLITPHKFIPGQPLVDPAYLFEQNKGKWRYLRTGHRARCLDRGHVRFLANIRDEDSKPTSAVATAHVEHRIRQCLPRCVDVVVEYVTTSDSVRLLAAFLDLGEGPSCDPYNLNRLSPDTKVRLIRIRRAVETSLAKPDGRGRKLPWQSIPAVFVPVRGFPLSVSLKVNRRKLQRLVASRTCSQLVGLADDQGACWQQQQVVHSWQPLEFKPLPLTRTEEAMCYLWAGVLGTEAVNIRPTDSFFDAGGSRALAVRLVVACRKVGYTISIQDILRGGSLTELCRSTADTEKTTESKLRGKIHAKKASINNRKQSLGADHGFIKLVLAPQIEIPWHDVMDAAEATSQQVQHLESSLYQPRADINCLLFDFNGPVSLPRLRAACEALTGMHHILRTAFAVHERHVYQVTIKSFRPEFNHQRCSSRSLDLCVNQAVAESQALPVRLGQPVTKFTFLEADQQCKLMMRYSTAQISVTAMPQIVKDLIKLYSYSQEEEPRRPSFLEYARLMQGTNVEDQVKHWRARLEGASLTQVVPHSKPCGPAADRETLHETVDVLSLSEFGLGFDTVLKTAWAMVLATLSGATDVVFGELVEGWRVRLEAGMDVSSVVGPMENTIPVRVCFPAAPTSPLQAMHNIQRECASSLPFESLGAQMIVKLCTDWPNWSRFSTVVRHRPQALIDGSTINMENTTFTYSIVEPAAQDIPDILVSSTMISSDKVALALQYSESRVPGDYIETAMGLLIGALKTLTCRKTLRLHVFPPAGEYGSVVPWVVLKGGDTIEPLSIADDPSIADWLPKEHRSVLQGYLSSAWNEVLSPASLRLQAEQVHLTRFYDTSGSLMPAYLIADRINRGLRRLDIGGLDMVRVAPDEIIRHPTMGGQMDLVIAKMRSIGIVPNTTPAHRRTMSSPTTTMSLVSRAPQASWVPLVGSVKAAAGFRRHLRDGGGSADGMRDLGAKAGGWMRHHVNNLGNRDKCAAQSVPKPIWPGVGDGGSLGMLPELAELDTDLVSPLSAFGRTGSDEEGSGSTSPAVSPMRSLVDMGLISEMET</sequence>
<comment type="caution">
    <text evidence="6">The sequence shown here is derived from an EMBL/GenBank/DDBJ whole genome shotgun (WGS) entry which is preliminary data.</text>
</comment>
<dbReference type="PANTHER" id="PTHR45527:SF16">
    <property type="entry name" value="NONRIBOSOMAL PEPTIDE SYNTHASE ATNA-RELATED"/>
    <property type="match status" value="1"/>
</dbReference>
<evidence type="ECO:0000313" key="6">
    <source>
        <dbReference type="EMBL" id="KYK54269.1"/>
    </source>
</evidence>
<dbReference type="InterPro" id="IPR023213">
    <property type="entry name" value="CAT-like_dom_sf"/>
</dbReference>
<dbReference type="InterPro" id="IPR042099">
    <property type="entry name" value="ANL_N_sf"/>
</dbReference>
<dbReference type="EMBL" id="LAYC01000003">
    <property type="protein sequence ID" value="KYK54269.1"/>
    <property type="molecule type" value="Genomic_DNA"/>
</dbReference>
<protein>
    <recommendedName>
        <fullName evidence="5">Carrier domain-containing protein</fullName>
    </recommendedName>
</protein>
<dbReference type="PROSITE" id="PS50075">
    <property type="entry name" value="CARRIER"/>
    <property type="match status" value="1"/>
</dbReference>
<dbReference type="InterPro" id="IPR001242">
    <property type="entry name" value="Condensation_dom"/>
</dbReference>
<keyword evidence="7" id="KW-1185">Reference proteome</keyword>
<dbReference type="GO" id="GO:0016874">
    <property type="term" value="F:ligase activity"/>
    <property type="evidence" value="ECO:0007669"/>
    <property type="project" value="UniProtKB-KW"/>
</dbReference>
<dbReference type="Proteomes" id="UP000076580">
    <property type="component" value="Chromosome 03"/>
</dbReference>
<dbReference type="InterPro" id="IPR000873">
    <property type="entry name" value="AMP-dep_synth/lig_dom"/>
</dbReference>
<evidence type="ECO:0000256" key="1">
    <source>
        <dbReference type="ARBA" id="ARBA00022450"/>
    </source>
</evidence>
<feature type="compositionally biased region" description="Polar residues" evidence="4">
    <location>
        <begin position="25"/>
        <end position="37"/>
    </location>
</feature>
<dbReference type="Pfam" id="PF00550">
    <property type="entry name" value="PP-binding"/>
    <property type="match status" value="1"/>
</dbReference>
<evidence type="ECO:0000313" key="7">
    <source>
        <dbReference type="Proteomes" id="UP000076580"/>
    </source>
</evidence>
<proteinExistence type="predicted"/>
<accession>A0A151GAZ1</accession>
<evidence type="ECO:0000256" key="3">
    <source>
        <dbReference type="ARBA" id="ARBA00022598"/>
    </source>
</evidence>
<dbReference type="GO" id="GO:0043041">
    <property type="term" value="P:amino acid activation for nonribosomal peptide biosynthetic process"/>
    <property type="evidence" value="ECO:0007669"/>
    <property type="project" value="TreeGrafter"/>
</dbReference>
<feature type="region of interest" description="Disordered" evidence="4">
    <location>
        <begin position="1647"/>
        <end position="1673"/>
    </location>
</feature>
<name>A0A151GAZ1_DRECN</name>
<dbReference type="Pfam" id="PF00668">
    <property type="entry name" value="Condensation"/>
    <property type="match status" value="2"/>
</dbReference>
<keyword evidence="3" id="KW-0436">Ligase</keyword>
<keyword evidence="1" id="KW-0596">Phosphopantetheine</keyword>
<dbReference type="Gene3D" id="3.30.559.30">
    <property type="entry name" value="Nonribosomal peptide synthetase, condensation domain"/>
    <property type="match status" value="2"/>
</dbReference>
<dbReference type="InterPro" id="IPR036736">
    <property type="entry name" value="ACP-like_sf"/>
</dbReference>
<evidence type="ECO:0000256" key="2">
    <source>
        <dbReference type="ARBA" id="ARBA00022553"/>
    </source>
</evidence>
<dbReference type="InParanoid" id="A0A151GAZ1"/>
<dbReference type="Gene3D" id="1.10.1200.10">
    <property type="entry name" value="ACP-like"/>
    <property type="match status" value="1"/>
</dbReference>
<dbReference type="RefSeq" id="XP_040653621.1">
    <property type="nucleotide sequence ID" value="XM_040803517.1"/>
</dbReference>
<evidence type="ECO:0000259" key="5">
    <source>
        <dbReference type="PROSITE" id="PS50075"/>
    </source>
</evidence>
<reference evidence="6 7" key="1">
    <citation type="journal article" date="2016" name="Sci. Rep.">
        <title>Insights into Adaptations to a Near-Obligate Nematode Endoparasitic Lifestyle from the Finished Genome of Drechmeria coniospora.</title>
        <authorList>
            <person name="Zhang L."/>
            <person name="Zhou Z."/>
            <person name="Guo Q."/>
            <person name="Fokkens L."/>
            <person name="Miskei M."/>
            <person name="Pocsi I."/>
            <person name="Zhang W."/>
            <person name="Chen M."/>
            <person name="Wang L."/>
            <person name="Sun Y."/>
            <person name="Donzelli B.G."/>
            <person name="Gibson D.M."/>
            <person name="Nelson D.R."/>
            <person name="Luo J.G."/>
            <person name="Rep M."/>
            <person name="Liu H."/>
            <person name="Yang S."/>
            <person name="Wang J."/>
            <person name="Krasnoff S.B."/>
            <person name="Xu Y."/>
            <person name="Molnar I."/>
            <person name="Lin M."/>
        </authorList>
    </citation>
    <scope>NUCLEOTIDE SEQUENCE [LARGE SCALE GENOMIC DNA]</scope>
    <source>
        <strain evidence="6 7">ARSEF 6962</strain>
    </source>
</reference>
<dbReference type="GO" id="GO:0031177">
    <property type="term" value="F:phosphopantetheine binding"/>
    <property type="evidence" value="ECO:0007669"/>
    <property type="project" value="TreeGrafter"/>
</dbReference>
<dbReference type="Gene3D" id="3.30.300.30">
    <property type="match status" value="1"/>
</dbReference>
<dbReference type="InterPro" id="IPR045851">
    <property type="entry name" value="AMP-bd_C_sf"/>
</dbReference>